<keyword evidence="3" id="KW-1185">Reference proteome</keyword>
<gene>
    <name evidence="2" type="ORF">EUU23_10535</name>
</gene>
<name>A0A6I4LZ13_9SPHN</name>
<evidence type="ECO:0000313" key="2">
    <source>
        <dbReference type="EMBL" id="MVZ98129.1"/>
    </source>
</evidence>
<sequence>MALQNFASDSDRKRLTGAAIKAVLRLIDSWGGSNAEGAALLGVSESTWDRMKAGKWDGTLSQDQLTRASALIGVFKGLHLLFADGMADRWPRLANRAPVFDRKSPIEAMIEGGIPRMLETRQYVDALRGGL</sequence>
<feature type="domain" description="Antitoxin Xre-like helix-turn-helix" evidence="1">
    <location>
        <begin position="14"/>
        <end position="72"/>
    </location>
</feature>
<protein>
    <submittedName>
        <fullName evidence="2">DUF2384 domain-containing protein</fullName>
    </submittedName>
</protein>
<reference evidence="2 3" key="1">
    <citation type="submission" date="2019-01" db="EMBL/GenBank/DDBJ databases">
        <title>Sphingorhabdus lacus sp.nov., isolated from an oligotrophic freshwater lake.</title>
        <authorList>
            <person name="Park M."/>
        </authorList>
    </citation>
    <scope>NUCLEOTIDE SEQUENCE [LARGE SCALE GENOMIC DNA]</scope>
    <source>
        <strain evidence="2 3">IMCC26285</strain>
    </source>
</reference>
<dbReference type="Proteomes" id="UP000471147">
    <property type="component" value="Unassembled WGS sequence"/>
</dbReference>
<comment type="caution">
    <text evidence="2">The sequence shown here is derived from an EMBL/GenBank/DDBJ whole genome shotgun (WGS) entry which is preliminary data.</text>
</comment>
<dbReference type="EMBL" id="SDWJ01000002">
    <property type="protein sequence ID" value="MVZ98129.1"/>
    <property type="molecule type" value="Genomic_DNA"/>
</dbReference>
<evidence type="ECO:0000259" key="1">
    <source>
        <dbReference type="Pfam" id="PF20432"/>
    </source>
</evidence>
<proteinExistence type="predicted"/>
<accession>A0A6I4LZ13</accession>
<dbReference type="OrthoDB" id="117888at2"/>
<dbReference type="InterPro" id="IPR046847">
    <property type="entry name" value="Xre-like_HTH"/>
</dbReference>
<evidence type="ECO:0000313" key="3">
    <source>
        <dbReference type="Proteomes" id="UP000471147"/>
    </source>
</evidence>
<dbReference type="Pfam" id="PF20432">
    <property type="entry name" value="Xre-like-HTH"/>
    <property type="match status" value="1"/>
</dbReference>
<organism evidence="2 3">
    <name type="scientific">Sphingorhabdus profundilacus</name>
    <dbReference type="NCBI Taxonomy" id="2509718"/>
    <lineage>
        <taxon>Bacteria</taxon>
        <taxon>Pseudomonadati</taxon>
        <taxon>Pseudomonadota</taxon>
        <taxon>Alphaproteobacteria</taxon>
        <taxon>Sphingomonadales</taxon>
        <taxon>Sphingomonadaceae</taxon>
        <taxon>Sphingorhabdus</taxon>
    </lineage>
</organism>
<dbReference type="AlphaFoldDB" id="A0A6I4LZ13"/>
<dbReference type="GO" id="GO:0003677">
    <property type="term" value="F:DNA binding"/>
    <property type="evidence" value="ECO:0007669"/>
    <property type="project" value="InterPro"/>
</dbReference>